<dbReference type="AlphaFoldDB" id="A0A0L9VHK6"/>
<evidence type="ECO:0000313" key="2">
    <source>
        <dbReference type="EMBL" id="KOM54412.1"/>
    </source>
</evidence>
<gene>
    <name evidence="2" type="ORF">LR48_Vigan10g030400</name>
</gene>
<dbReference type="PANTHER" id="PTHR31343">
    <property type="entry name" value="T15D22.8"/>
    <property type="match status" value="1"/>
</dbReference>
<evidence type="ECO:0000313" key="3">
    <source>
        <dbReference type="Proteomes" id="UP000053144"/>
    </source>
</evidence>
<dbReference type="Gramene" id="KOM54412">
    <property type="protein sequence ID" value="KOM54412"/>
    <property type="gene ID" value="LR48_Vigan10g030400"/>
</dbReference>
<dbReference type="STRING" id="3914.A0A0L9VHK6"/>
<proteinExistence type="predicted"/>
<dbReference type="OMA" id="DYQFFAS"/>
<sequence length="450" mass="51147">MLGTALQFGGVRGDDHFYIPVKARKNQNQRKLVQREKGGETESADSISERELIASENGNPNESSYLLSKPSSCSSVEPASNIDRFLGSTTPLVPAQYLAKVDLILSIMRLFLYAIMQLSYLLSDDFYFTGLGEYNNIHLVYTTMRGWKTCDVEYQSYFALNDLWESFKEWSVYGAGVPLVLDQRQSVVQYYVPYLSAIQLYSQSARKSNNKSRYTSEDSDGDYYRDSSSDGSSDSEFGKRTELFVAQGNGQYHKGDVSIQMSRLSIHDKRNRMQEGFSSDDSETGNSQYLLFEYFDHDPPYSREPLTDKILDLARHYPSLKSLRSCDLLPVSWMSVAWYPIYRIPTGPTLKDLDACFLTYHTLHTPLTGNGGTQGPILVYPNHVDGVPKISLPTFAMASYKLKGSIWTQNGVRESQLANSLLQDADNWLRQLQVNHPDYQFFKSHGTYHR</sequence>
<evidence type="ECO:0000256" key="1">
    <source>
        <dbReference type="SAM" id="MobiDB-lite"/>
    </source>
</evidence>
<feature type="region of interest" description="Disordered" evidence="1">
    <location>
        <begin position="29"/>
        <end position="51"/>
    </location>
</feature>
<accession>A0A0L9VHK6</accession>
<name>A0A0L9VHK6_PHAAN</name>
<dbReference type="EMBL" id="CM003380">
    <property type="protein sequence ID" value="KOM54412.1"/>
    <property type="molecule type" value="Genomic_DNA"/>
</dbReference>
<organism evidence="2 3">
    <name type="scientific">Phaseolus angularis</name>
    <name type="common">Azuki bean</name>
    <name type="synonym">Vigna angularis</name>
    <dbReference type="NCBI Taxonomy" id="3914"/>
    <lineage>
        <taxon>Eukaryota</taxon>
        <taxon>Viridiplantae</taxon>
        <taxon>Streptophyta</taxon>
        <taxon>Embryophyta</taxon>
        <taxon>Tracheophyta</taxon>
        <taxon>Spermatophyta</taxon>
        <taxon>Magnoliopsida</taxon>
        <taxon>eudicotyledons</taxon>
        <taxon>Gunneridae</taxon>
        <taxon>Pentapetalae</taxon>
        <taxon>rosids</taxon>
        <taxon>fabids</taxon>
        <taxon>Fabales</taxon>
        <taxon>Fabaceae</taxon>
        <taxon>Papilionoideae</taxon>
        <taxon>50 kb inversion clade</taxon>
        <taxon>NPAAA clade</taxon>
        <taxon>indigoferoid/millettioid clade</taxon>
        <taxon>Phaseoleae</taxon>
        <taxon>Vigna</taxon>
    </lineage>
</organism>
<feature type="region of interest" description="Disordered" evidence="1">
    <location>
        <begin position="209"/>
        <end position="236"/>
    </location>
</feature>
<dbReference type="Proteomes" id="UP000053144">
    <property type="component" value="Chromosome 10"/>
</dbReference>
<dbReference type="PANTHER" id="PTHR31343:SF5">
    <property type="entry name" value="DUF789 FAMILY PROTEIN"/>
    <property type="match status" value="1"/>
</dbReference>
<dbReference type="Pfam" id="PF05623">
    <property type="entry name" value="DUF789"/>
    <property type="match status" value="1"/>
</dbReference>
<protein>
    <submittedName>
        <fullName evidence="2">Uncharacterized protein</fullName>
    </submittedName>
</protein>
<reference evidence="3" key="1">
    <citation type="journal article" date="2015" name="Proc. Natl. Acad. Sci. U.S.A.">
        <title>Genome sequencing of adzuki bean (Vigna angularis) provides insight into high starch and low fat accumulation and domestication.</title>
        <authorList>
            <person name="Yang K."/>
            <person name="Tian Z."/>
            <person name="Chen C."/>
            <person name="Luo L."/>
            <person name="Zhao B."/>
            <person name="Wang Z."/>
            <person name="Yu L."/>
            <person name="Li Y."/>
            <person name="Sun Y."/>
            <person name="Li W."/>
            <person name="Chen Y."/>
            <person name="Li Y."/>
            <person name="Zhang Y."/>
            <person name="Ai D."/>
            <person name="Zhao J."/>
            <person name="Shang C."/>
            <person name="Ma Y."/>
            <person name="Wu B."/>
            <person name="Wang M."/>
            <person name="Gao L."/>
            <person name="Sun D."/>
            <person name="Zhang P."/>
            <person name="Guo F."/>
            <person name="Wang W."/>
            <person name="Li Y."/>
            <person name="Wang J."/>
            <person name="Varshney R.K."/>
            <person name="Wang J."/>
            <person name="Ling H.Q."/>
            <person name="Wan P."/>
        </authorList>
    </citation>
    <scope>NUCLEOTIDE SEQUENCE</scope>
    <source>
        <strain evidence="3">cv. Jingnong 6</strain>
    </source>
</reference>
<dbReference type="InterPro" id="IPR008507">
    <property type="entry name" value="DUF789"/>
</dbReference>